<dbReference type="EMBL" id="CM000781">
    <property type="protein sequence ID" value="AQK71939.1"/>
    <property type="molecule type" value="Genomic_DNA"/>
</dbReference>
<sequence>MVNNIISLGTTCSEVAFLVSGSKISNLVISCPILSPEDFFDVLSSRVWSFQVTDFISLNSLLAQGVHPSSVGASLQGEVLMILICYLALATCVPCFYLQADMTHDCYLADVRNIDHVCSQYCSCYI</sequence>
<reference evidence="2" key="1">
    <citation type="submission" date="2015-12" db="EMBL/GenBank/DDBJ databases">
        <title>Update maize B73 reference genome by single molecule sequencing technologies.</title>
        <authorList>
            <consortium name="Maize Genome Sequencing Project"/>
            <person name="Ware D."/>
        </authorList>
    </citation>
    <scope>NUCLEOTIDE SEQUENCE</scope>
    <source>
        <tissue evidence="2">Seedling</tissue>
    </source>
</reference>
<gene>
    <name evidence="2" type="ORF">ZEAMMB73_Zm00001d016913</name>
</gene>
<dbReference type="EMBL" id="CM000781">
    <property type="protein sequence ID" value="AQK71931.1"/>
    <property type="molecule type" value="Genomic_DNA"/>
</dbReference>
<keyword evidence="1" id="KW-1133">Transmembrane helix</keyword>
<evidence type="ECO:0000313" key="2">
    <source>
        <dbReference type="EMBL" id="AQK71931.1"/>
    </source>
</evidence>
<keyword evidence="1" id="KW-0812">Transmembrane</keyword>
<evidence type="ECO:0000256" key="1">
    <source>
        <dbReference type="SAM" id="Phobius"/>
    </source>
</evidence>
<proteinExistence type="predicted"/>
<accession>A0A1D6HB64</accession>
<protein>
    <submittedName>
        <fullName evidence="2">Uncharacterized protein</fullName>
    </submittedName>
</protein>
<organism evidence="2">
    <name type="scientific">Zea mays</name>
    <name type="common">Maize</name>
    <dbReference type="NCBI Taxonomy" id="4577"/>
    <lineage>
        <taxon>Eukaryota</taxon>
        <taxon>Viridiplantae</taxon>
        <taxon>Streptophyta</taxon>
        <taxon>Embryophyta</taxon>
        <taxon>Tracheophyta</taxon>
        <taxon>Spermatophyta</taxon>
        <taxon>Magnoliopsida</taxon>
        <taxon>Liliopsida</taxon>
        <taxon>Poales</taxon>
        <taxon>Poaceae</taxon>
        <taxon>PACMAD clade</taxon>
        <taxon>Panicoideae</taxon>
        <taxon>Andropogonodae</taxon>
        <taxon>Andropogoneae</taxon>
        <taxon>Tripsacinae</taxon>
        <taxon>Zea</taxon>
    </lineage>
</organism>
<dbReference type="EMBL" id="CM000781">
    <property type="protein sequence ID" value="AQK71936.1"/>
    <property type="molecule type" value="Genomic_DNA"/>
</dbReference>
<dbReference type="AlphaFoldDB" id="A0A1D6HB64"/>
<name>A0A1D6HB64_MAIZE</name>
<feature type="transmembrane region" description="Helical" evidence="1">
    <location>
        <begin position="79"/>
        <end position="98"/>
    </location>
</feature>
<keyword evidence="1" id="KW-0472">Membrane</keyword>